<dbReference type="OrthoDB" id="3365698at2759"/>
<keyword evidence="2" id="KW-1185">Reference proteome</keyword>
<dbReference type="Proteomes" id="UP000217790">
    <property type="component" value="Unassembled WGS sequence"/>
</dbReference>
<protein>
    <recommendedName>
        <fullName evidence="3">F-box domain-containing protein</fullName>
    </recommendedName>
</protein>
<proteinExistence type="predicted"/>
<name>A0A2H3DS40_ARMGA</name>
<accession>A0A2H3DS40</accession>
<evidence type="ECO:0000313" key="2">
    <source>
        <dbReference type="Proteomes" id="UP000217790"/>
    </source>
</evidence>
<organism evidence="1 2">
    <name type="scientific">Armillaria gallica</name>
    <name type="common">Bulbous honey fungus</name>
    <name type="synonym">Armillaria bulbosa</name>
    <dbReference type="NCBI Taxonomy" id="47427"/>
    <lineage>
        <taxon>Eukaryota</taxon>
        <taxon>Fungi</taxon>
        <taxon>Dikarya</taxon>
        <taxon>Basidiomycota</taxon>
        <taxon>Agaricomycotina</taxon>
        <taxon>Agaricomycetes</taxon>
        <taxon>Agaricomycetidae</taxon>
        <taxon>Agaricales</taxon>
        <taxon>Marasmiineae</taxon>
        <taxon>Physalacriaceae</taxon>
        <taxon>Armillaria</taxon>
    </lineage>
</organism>
<dbReference type="AlphaFoldDB" id="A0A2H3DS40"/>
<dbReference type="SUPFAM" id="SSF52047">
    <property type="entry name" value="RNI-like"/>
    <property type="match status" value="1"/>
</dbReference>
<reference evidence="2" key="1">
    <citation type="journal article" date="2017" name="Nat. Ecol. Evol.">
        <title>Genome expansion and lineage-specific genetic innovations in the forest pathogenic fungi Armillaria.</title>
        <authorList>
            <person name="Sipos G."/>
            <person name="Prasanna A.N."/>
            <person name="Walter M.C."/>
            <person name="O'Connor E."/>
            <person name="Balint B."/>
            <person name="Krizsan K."/>
            <person name="Kiss B."/>
            <person name="Hess J."/>
            <person name="Varga T."/>
            <person name="Slot J."/>
            <person name="Riley R."/>
            <person name="Boka B."/>
            <person name="Rigling D."/>
            <person name="Barry K."/>
            <person name="Lee J."/>
            <person name="Mihaltcheva S."/>
            <person name="LaButti K."/>
            <person name="Lipzen A."/>
            <person name="Waldron R."/>
            <person name="Moloney N.M."/>
            <person name="Sperisen C."/>
            <person name="Kredics L."/>
            <person name="Vagvoelgyi C."/>
            <person name="Patrignani A."/>
            <person name="Fitzpatrick D."/>
            <person name="Nagy I."/>
            <person name="Doyle S."/>
            <person name="Anderson J.B."/>
            <person name="Grigoriev I.V."/>
            <person name="Gueldener U."/>
            <person name="Muensterkoetter M."/>
            <person name="Nagy L.G."/>
        </authorList>
    </citation>
    <scope>NUCLEOTIDE SEQUENCE [LARGE SCALE GENOMIC DNA]</scope>
    <source>
        <strain evidence="2">Ar21-2</strain>
    </source>
</reference>
<evidence type="ECO:0008006" key="3">
    <source>
        <dbReference type="Google" id="ProtNLM"/>
    </source>
</evidence>
<sequence>MLNTVLSHSGTRGLNFTFNYYRPHSNSDAFGLLDALIVHSERWTNVSLILSDNMFAELQDIRGSLGSLESVEIEMQVVHLWMIETTVTKIDAFEFAPRLTHVKLVGGSDEENFVFPWHQLISFCEERSGSIPDTDFPSSLLGILQKCKRLQEFMIPTFEGIFNFNANNLPHVVHTSLNHLIVKNRTLLPCLTFPSLHALSLDHNGYTGPEAISDVCDLIGRSGCSLTDLCFDGFSPTLVIELLK</sequence>
<evidence type="ECO:0000313" key="1">
    <source>
        <dbReference type="EMBL" id="PBK98039.1"/>
    </source>
</evidence>
<dbReference type="STRING" id="47427.A0A2H3DS40"/>
<dbReference type="EMBL" id="KZ293648">
    <property type="protein sequence ID" value="PBK98039.1"/>
    <property type="molecule type" value="Genomic_DNA"/>
</dbReference>
<gene>
    <name evidence="1" type="ORF">ARMGADRAFT_1161609</name>
</gene>
<dbReference type="InParanoid" id="A0A2H3DS40"/>